<comment type="caution">
    <text evidence="1">The sequence shown here is derived from an EMBL/GenBank/DDBJ whole genome shotgun (WGS) entry which is preliminary data.</text>
</comment>
<dbReference type="Proteomes" id="UP000663829">
    <property type="component" value="Unassembled WGS sequence"/>
</dbReference>
<organism evidence="1 3">
    <name type="scientific">Didymodactylos carnosus</name>
    <dbReference type="NCBI Taxonomy" id="1234261"/>
    <lineage>
        <taxon>Eukaryota</taxon>
        <taxon>Metazoa</taxon>
        <taxon>Spiralia</taxon>
        <taxon>Gnathifera</taxon>
        <taxon>Rotifera</taxon>
        <taxon>Eurotatoria</taxon>
        <taxon>Bdelloidea</taxon>
        <taxon>Philodinida</taxon>
        <taxon>Philodinidae</taxon>
        <taxon>Didymodactylos</taxon>
    </lineage>
</organism>
<dbReference type="EMBL" id="CAJOBC010083208">
    <property type="protein sequence ID" value="CAF4298251.1"/>
    <property type="molecule type" value="Genomic_DNA"/>
</dbReference>
<accession>A0A815LDG9</accession>
<evidence type="ECO:0000313" key="1">
    <source>
        <dbReference type="EMBL" id="CAF1407809.1"/>
    </source>
</evidence>
<dbReference type="EMBL" id="CAJNOQ010017782">
    <property type="protein sequence ID" value="CAF1407809.1"/>
    <property type="molecule type" value="Genomic_DNA"/>
</dbReference>
<evidence type="ECO:0000313" key="3">
    <source>
        <dbReference type="Proteomes" id="UP000663829"/>
    </source>
</evidence>
<sequence length="115" mass="13638">MENHLNKIFDYSKTSNDPFELMLYIDLQRTAKFIFTISSRFTECLTRIVVKREEFLTIYIHCLTDIKVYSRYPKVKHNLFDSMNASLTKVSSDIQDYEVRKAHDDDDDVGQDEND</sequence>
<evidence type="ECO:0000313" key="2">
    <source>
        <dbReference type="EMBL" id="CAF4298251.1"/>
    </source>
</evidence>
<dbReference type="AlphaFoldDB" id="A0A815LDG9"/>
<gene>
    <name evidence="1" type="ORF">GPM918_LOCUS33425</name>
    <name evidence="2" type="ORF">SRO942_LOCUS34112</name>
</gene>
<reference evidence="1" key="1">
    <citation type="submission" date="2021-02" db="EMBL/GenBank/DDBJ databases">
        <authorList>
            <person name="Nowell W R."/>
        </authorList>
    </citation>
    <scope>NUCLEOTIDE SEQUENCE</scope>
</reference>
<proteinExistence type="predicted"/>
<dbReference type="Proteomes" id="UP000681722">
    <property type="component" value="Unassembled WGS sequence"/>
</dbReference>
<name>A0A815LDG9_9BILA</name>
<protein>
    <submittedName>
        <fullName evidence="1">Uncharacterized protein</fullName>
    </submittedName>
</protein>
<keyword evidence="3" id="KW-1185">Reference proteome</keyword>